<accession>A0AAW7PRW3</accession>
<feature type="coiled-coil region" evidence="1">
    <location>
        <begin position="215"/>
        <end position="287"/>
    </location>
</feature>
<dbReference type="PANTHER" id="PTHR32114:SF2">
    <property type="entry name" value="ABC TRANSPORTER ABCH.3"/>
    <property type="match status" value="1"/>
</dbReference>
<feature type="domain" description="Rad50/SbcC-type AAA" evidence="2">
    <location>
        <begin position="5"/>
        <end position="237"/>
    </location>
</feature>
<dbReference type="Pfam" id="PF13476">
    <property type="entry name" value="AAA_23"/>
    <property type="match status" value="1"/>
</dbReference>
<reference evidence="3" key="1">
    <citation type="submission" date="2022-12" db="EMBL/GenBank/DDBJ databases">
        <authorList>
            <person name="Uljanovas D."/>
        </authorList>
    </citation>
    <scope>NUCLEOTIDE SEQUENCE</scope>
    <source>
        <strain evidence="3">RCM39</strain>
    </source>
</reference>
<feature type="coiled-coil region" evidence="1">
    <location>
        <begin position="446"/>
        <end position="480"/>
    </location>
</feature>
<keyword evidence="1" id="KW-0175">Coiled coil</keyword>
<evidence type="ECO:0000313" key="4">
    <source>
        <dbReference type="Proteomes" id="UP001171529"/>
    </source>
</evidence>
<protein>
    <submittedName>
        <fullName evidence="3">AAA family ATPase</fullName>
    </submittedName>
</protein>
<dbReference type="GO" id="GO:0006302">
    <property type="term" value="P:double-strand break repair"/>
    <property type="evidence" value="ECO:0007669"/>
    <property type="project" value="InterPro"/>
</dbReference>
<organism evidence="3 4">
    <name type="scientific">Aliarcobacter butzleri</name>
    <dbReference type="NCBI Taxonomy" id="28197"/>
    <lineage>
        <taxon>Bacteria</taxon>
        <taxon>Pseudomonadati</taxon>
        <taxon>Campylobacterota</taxon>
        <taxon>Epsilonproteobacteria</taxon>
        <taxon>Campylobacterales</taxon>
        <taxon>Arcobacteraceae</taxon>
        <taxon>Aliarcobacter</taxon>
    </lineage>
</organism>
<dbReference type="AlphaFoldDB" id="A0AAW7PRW3"/>
<dbReference type="SUPFAM" id="SSF52540">
    <property type="entry name" value="P-loop containing nucleoside triphosphate hydrolases"/>
    <property type="match status" value="2"/>
</dbReference>
<evidence type="ECO:0000256" key="1">
    <source>
        <dbReference type="SAM" id="Coils"/>
    </source>
</evidence>
<evidence type="ECO:0000313" key="3">
    <source>
        <dbReference type="EMBL" id="MDN5063917.1"/>
    </source>
</evidence>
<dbReference type="InterPro" id="IPR038729">
    <property type="entry name" value="Rad50/SbcC_AAA"/>
</dbReference>
<dbReference type="Proteomes" id="UP001171529">
    <property type="component" value="Unassembled WGS sequence"/>
</dbReference>
<dbReference type="Gene3D" id="3.40.50.300">
    <property type="entry name" value="P-loop containing nucleotide triphosphate hydrolases"/>
    <property type="match status" value="2"/>
</dbReference>
<comment type="caution">
    <text evidence="3">The sequence shown here is derived from an EMBL/GenBank/DDBJ whole genome shotgun (WGS) entry which is preliminary data.</text>
</comment>
<dbReference type="PANTHER" id="PTHR32114">
    <property type="entry name" value="ABC TRANSPORTER ABCH.3"/>
    <property type="match status" value="1"/>
</dbReference>
<dbReference type="RefSeq" id="WP_301344546.1">
    <property type="nucleotide sequence ID" value="NZ_JAPZDB010000002.1"/>
</dbReference>
<dbReference type="InterPro" id="IPR027417">
    <property type="entry name" value="P-loop_NTPase"/>
</dbReference>
<gene>
    <name evidence="3" type="ORF">O8C91_06875</name>
</gene>
<reference evidence="3" key="2">
    <citation type="journal article" date="2023" name="Microorganisms">
        <title>Genomic Characterization of Arcobacter butzleri Strains Isolated from Various Sources in Lithuania.</title>
        <authorList>
            <person name="Uljanovas D."/>
            <person name="Golz G."/>
            <person name="Fleischmann S."/>
            <person name="Kudirkiene E."/>
            <person name="Kasetiene N."/>
            <person name="Grineviciene A."/>
            <person name="Tamuleviciene E."/>
            <person name="Aksomaitiene J."/>
            <person name="Alter T."/>
            <person name="Malakauskas M."/>
        </authorList>
    </citation>
    <scope>NUCLEOTIDE SEQUENCE</scope>
    <source>
        <strain evidence="3">RCM39</strain>
    </source>
</reference>
<proteinExistence type="predicted"/>
<feature type="coiled-coil region" evidence="1">
    <location>
        <begin position="389"/>
        <end position="416"/>
    </location>
</feature>
<name>A0AAW7PRW3_9BACT</name>
<evidence type="ECO:0000259" key="2">
    <source>
        <dbReference type="Pfam" id="PF13476"/>
    </source>
</evidence>
<sequence length="691" mass="80315">MILRRLILNNFRQFQGKNIIDFSPIDDKHVTFIYASNGVGKTTLLSSIVWCLYGGDELEYVDQRDVFLNKSLFRSLDNFAEMTVEATLIFEDRNKNYTVKRSVVIKNVNKKQEITKKDLVVLIDNDTQHNPQERINTVLSPAMKEYFFFKGEGVQKFADESNYKKVQDGIKNIMKIDTREKALLYIEEARKKFTNELNGIKKDQGNLDTLPEEQKEKLLDEQKQINENIEKINSDIEIFDDILQKIEVELLNVKEIKGLSKEREDLVKNIELQKNKYNELIDTQKNKIVQQAYLALSNNILETTKKIIDEKRETGVLPIGIRKKFIQELIENHMCICGTQFDDGDEHHQKLLKIIDTVSDESAIEDVLNELSYFIEAKKDIPFNYISEYKKLSDDIKSVQDKINELEQKFSILEDNIENELPQNEENLISRKKQVQHDRDEKIKTKALLEDKLKTIDSELKEIEIQISKYETQNEAIKLVRNRIAFCSEAINILSDENTRIIEEIRNTLSNRLNTKFQSILHAQKNAKIDDDFRLVITEGDDEEVVSAKSDGEGQLISLLFISTLIDMARNREQKRNTSDIDPGAGIYPIVIDSPYGQFDTVYKQYISEVVRDMAPQVIILLNQEQWNDGKDLYPIFKETISNQYVLIAHRPKLSLSLSKSNKINYNGLSIDMEVLDNEEFTEIKNIKDIR</sequence>
<dbReference type="EMBL" id="JAPZDC010000004">
    <property type="protein sequence ID" value="MDN5063917.1"/>
    <property type="molecule type" value="Genomic_DNA"/>
</dbReference>
<dbReference type="GO" id="GO:0016887">
    <property type="term" value="F:ATP hydrolysis activity"/>
    <property type="evidence" value="ECO:0007669"/>
    <property type="project" value="InterPro"/>
</dbReference>